<dbReference type="InterPro" id="IPR043130">
    <property type="entry name" value="CDP-OH_PTrfase_TM_dom"/>
</dbReference>
<organism evidence="13 14">
    <name type="scientific">Dysgonomonas hofstadii</name>
    <dbReference type="NCBI Taxonomy" id="637886"/>
    <lineage>
        <taxon>Bacteria</taxon>
        <taxon>Pseudomonadati</taxon>
        <taxon>Bacteroidota</taxon>
        <taxon>Bacteroidia</taxon>
        <taxon>Bacteroidales</taxon>
        <taxon>Dysgonomonadaceae</taxon>
        <taxon>Dysgonomonas</taxon>
    </lineage>
</organism>
<accession>A0A840CR26</accession>
<comment type="caution">
    <text evidence="13">The sequence shown here is derived from an EMBL/GenBank/DDBJ whole genome shotgun (WGS) entry which is preliminary data.</text>
</comment>
<dbReference type="InterPro" id="IPR048254">
    <property type="entry name" value="CDP_ALCOHOL_P_TRANSF_CS"/>
</dbReference>
<evidence type="ECO:0000256" key="2">
    <source>
        <dbReference type="ARBA" id="ARBA00010441"/>
    </source>
</evidence>
<reference evidence="13 14" key="1">
    <citation type="submission" date="2020-08" db="EMBL/GenBank/DDBJ databases">
        <title>Genomic Encyclopedia of Type Strains, Phase IV (KMG-IV): sequencing the most valuable type-strain genomes for metagenomic binning, comparative biology and taxonomic classification.</title>
        <authorList>
            <person name="Goeker M."/>
        </authorList>
    </citation>
    <scope>NUCLEOTIDE SEQUENCE [LARGE SCALE GENOMIC DNA]</scope>
    <source>
        <strain evidence="13 14">DSM 104969</strain>
    </source>
</reference>
<protein>
    <submittedName>
        <fullName evidence="13">CDP-diacylglycerol--serine O-phosphatidyltransferase</fullName>
        <ecNumber evidence="13">2.7.8.8</ecNumber>
    </submittedName>
</protein>
<feature type="transmembrane region" description="Helical" evidence="12">
    <location>
        <begin position="32"/>
        <end position="53"/>
    </location>
</feature>
<keyword evidence="14" id="KW-1185">Reference proteome</keyword>
<feature type="transmembrane region" description="Helical" evidence="12">
    <location>
        <begin position="197"/>
        <end position="228"/>
    </location>
</feature>
<feature type="transmembrane region" description="Helical" evidence="12">
    <location>
        <begin position="129"/>
        <end position="149"/>
    </location>
</feature>
<sequence>MKRHIPNLFTSLNLFSGCIATIMAFQGDYLWVVVWVIVAAFCDFCDGFSARLLKAYSPMGKELDSLADMVSFGVAPSVTIYAFLSENIYKITQVPFLQEYLPYIGFLIAVFSALRLAKFNIDTRQSDSFIGLNVPADALFWVSFCYGLTYDVPSVSPTLMYIFIAAIPVFASLMVSEIPMFSLKVKNIKFKGNEYRYFLLVFIIGMVAYIGVLGITGGILLYIALAIIDNRNNVPQEE</sequence>
<dbReference type="PROSITE" id="PS00379">
    <property type="entry name" value="CDP_ALCOHOL_P_TRANSF"/>
    <property type="match status" value="1"/>
</dbReference>
<keyword evidence="8 12" id="KW-0472">Membrane</keyword>
<evidence type="ECO:0000256" key="5">
    <source>
        <dbReference type="ARBA" id="ARBA00022692"/>
    </source>
</evidence>
<dbReference type="EC" id="2.7.8.8" evidence="13"/>
<keyword evidence="4 11" id="KW-0808">Transferase</keyword>
<keyword evidence="9" id="KW-0594">Phospholipid biosynthesis</keyword>
<dbReference type="PANTHER" id="PTHR14269">
    <property type="entry name" value="CDP-DIACYLGLYCEROL--GLYCEROL-3-PHOSPHATE 3-PHOSPHATIDYLTRANSFERASE-RELATED"/>
    <property type="match status" value="1"/>
</dbReference>
<dbReference type="EMBL" id="JACIEP010000018">
    <property type="protein sequence ID" value="MBB4037876.1"/>
    <property type="molecule type" value="Genomic_DNA"/>
</dbReference>
<evidence type="ECO:0000256" key="4">
    <source>
        <dbReference type="ARBA" id="ARBA00022679"/>
    </source>
</evidence>
<name>A0A840CR26_9BACT</name>
<evidence type="ECO:0000256" key="1">
    <source>
        <dbReference type="ARBA" id="ARBA00004141"/>
    </source>
</evidence>
<feature type="transmembrane region" description="Helical" evidence="12">
    <location>
        <begin position="155"/>
        <end position="176"/>
    </location>
</feature>
<proteinExistence type="inferred from homology"/>
<evidence type="ECO:0000256" key="11">
    <source>
        <dbReference type="RuleBase" id="RU003750"/>
    </source>
</evidence>
<keyword evidence="10" id="KW-1208">Phospholipid metabolism</keyword>
<dbReference type="RefSeq" id="WP_183308719.1">
    <property type="nucleotide sequence ID" value="NZ_JACIEP010000018.1"/>
</dbReference>
<dbReference type="InterPro" id="IPR000462">
    <property type="entry name" value="CDP-OH_P_trans"/>
</dbReference>
<evidence type="ECO:0000256" key="9">
    <source>
        <dbReference type="ARBA" id="ARBA00023209"/>
    </source>
</evidence>
<feature type="transmembrane region" description="Helical" evidence="12">
    <location>
        <begin position="100"/>
        <end position="117"/>
    </location>
</feature>
<dbReference type="Pfam" id="PF01066">
    <property type="entry name" value="CDP-OH_P_transf"/>
    <property type="match status" value="1"/>
</dbReference>
<feature type="transmembrane region" description="Helical" evidence="12">
    <location>
        <begin position="65"/>
        <end position="84"/>
    </location>
</feature>
<dbReference type="PANTHER" id="PTHR14269:SF61">
    <property type="entry name" value="CDP-DIACYLGLYCEROL--SERINE O-PHOSPHATIDYLTRANSFERASE"/>
    <property type="match status" value="1"/>
</dbReference>
<keyword evidence="6 12" id="KW-1133">Transmembrane helix</keyword>
<keyword evidence="7" id="KW-0443">Lipid metabolism</keyword>
<evidence type="ECO:0000313" key="14">
    <source>
        <dbReference type="Proteomes" id="UP000555103"/>
    </source>
</evidence>
<evidence type="ECO:0000256" key="7">
    <source>
        <dbReference type="ARBA" id="ARBA00023098"/>
    </source>
</evidence>
<keyword evidence="5 12" id="KW-0812">Transmembrane</keyword>
<dbReference type="GO" id="GO:0016020">
    <property type="term" value="C:membrane"/>
    <property type="evidence" value="ECO:0007669"/>
    <property type="project" value="UniProtKB-SubCell"/>
</dbReference>
<evidence type="ECO:0000256" key="12">
    <source>
        <dbReference type="SAM" id="Phobius"/>
    </source>
</evidence>
<evidence type="ECO:0000256" key="10">
    <source>
        <dbReference type="ARBA" id="ARBA00023264"/>
    </source>
</evidence>
<evidence type="ECO:0000313" key="13">
    <source>
        <dbReference type="EMBL" id="MBB4037876.1"/>
    </source>
</evidence>
<dbReference type="PROSITE" id="PS51257">
    <property type="entry name" value="PROKAR_LIPOPROTEIN"/>
    <property type="match status" value="1"/>
</dbReference>
<comment type="similarity">
    <text evidence="2 11">Belongs to the CDP-alcohol phosphatidyltransferase class-I family.</text>
</comment>
<dbReference type="Gene3D" id="1.20.120.1760">
    <property type="match status" value="1"/>
</dbReference>
<gene>
    <name evidence="13" type="ORF">GGR21_003797</name>
</gene>
<evidence type="ECO:0000256" key="6">
    <source>
        <dbReference type="ARBA" id="ARBA00022989"/>
    </source>
</evidence>
<feature type="transmembrane region" description="Helical" evidence="12">
    <location>
        <begin position="7"/>
        <end position="26"/>
    </location>
</feature>
<dbReference type="InterPro" id="IPR050324">
    <property type="entry name" value="CDP-alcohol_PTase-I"/>
</dbReference>
<keyword evidence="3" id="KW-0444">Lipid biosynthesis</keyword>
<evidence type="ECO:0000256" key="8">
    <source>
        <dbReference type="ARBA" id="ARBA00023136"/>
    </source>
</evidence>
<comment type="subcellular location">
    <subcellularLocation>
        <location evidence="1">Membrane</location>
        <topology evidence="1">Multi-pass membrane protein</topology>
    </subcellularLocation>
</comment>
<dbReference type="GO" id="GO:0008654">
    <property type="term" value="P:phospholipid biosynthetic process"/>
    <property type="evidence" value="ECO:0007669"/>
    <property type="project" value="UniProtKB-KW"/>
</dbReference>
<dbReference type="Proteomes" id="UP000555103">
    <property type="component" value="Unassembled WGS sequence"/>
</dbReference>
<evidence type="ECO:0000256" key="3">
    <source>
        <dbReference type="ARBA" id="ARBA00022516"/>
    </source>
</evidence>
<dbReference type="AlphaFoldDB" id="A0A840CR26"/>
<dbReference type="GO" id="GO:0003882">
    <property type="term" value="F:CDP-diacylglycerol-serine O-phosphatidyltransferase activity"/>
    <property type="evidence" value="ECO:0007669"/>
    <property type="project" value="UniProtKB-EC"/>
</dbReference>